<dbReference type="Proteomes" id="UP000192578">
    <property type="component" value="Unassembled WGS sequence"/>
</dbReference>
<name>A0A9X6RJ84_HYPEX</name>
<gene>
    <name evidence="1" type="ORF">BV898_14310</name>
</gene>
<accession>A0A9X6RJ84</accession>
<keyword evidence="2" id="KW-1185">Reference proteome</keyword>
<proteinExistence type="predicted"/>
<organism evidence="1 2">
    <name type="scientific">Hypsibius exemplaris</name>
    <name type="common">Freshwater tardigrade</name>
    <dbReference type="NCBI Taxonomy" id="2072580"/>
    <lineage>
        <taxon>Eukaryota</taxon>
        <taxon>Metazoa</taxon>
        <taxon>Ecdysozoa</taxon>
        <taxon>Tardigrada</taxon>
        <taxon>Eutardigrada</taxon>
        <taxon>Parachela</taxon>
        <taxon>Hypsibioidea</taxon>
        <taxon>Hypsibiidae</taxon>
        <taxon>Hypsibius</taxon>
    </lineage>
</organism>
<protein>
    <submittedName>
        <fullName evidence="1">Uncharacterized protein</fullName>
    </submittedName>
</protein>
<dbReference type="EMBL" id="MTYJ01000173">
    <property type="protein sequence ID" value="OWA49773.1"/>
    <property type="molecule type" value="Genomic_DNA"/>
</dbReference>
<dbReference type="AlphaFoldDB" id="A0A9X6RJ84"/>
<reference evidence="2" key="1">
    <citation type="submission" date="2017-01" db="EMBL/GenBank/DDBJ databases">
        <title>Comparative genomics of anhydrobiosis in the tardigrade Hypsibius dujardini.</title>
        <authorList>
            <person name="Yoshida Y."/>
            <person name="Koutsovoulos G."/>
            <person name="Laetsch D."/>
            <person name="Stevens L."/>
            <person name="Kumar S."/>
            <person name="Horikawa D."/>
            <person name="Ishino K."/>
            <person name="Komine S."/>
            <person name="Tomita M."/>
            <person name="Blaxter M."/>
            <person name="Arakawa K."/>
        </authorList>
    </citation>
    <scope>NUCLEOTIDE SEQUENCE [LARGE SCALE GENOMIC DNA]</scope>
    <source>
        <strain evidence="2">Z151</strain>
    </source>
</reference>
<sequence>MIWRNNCLDRVSQDGVITALDLTSTFLRDQICLVYGFPPACSEAPRLLIDRPSPANASPSTGRAGWDRSVTVAGGGLGVPATTTAAAVYLHSGPR</sequence>
<evidence type="ECO:0000313" key="1">
    <source>
        <dbReference type="EMBL" id="OWA49773.1"/>
    </source>
</evidence>
<evidence type="ECO:0000313" key="2">
    <source>
        <dbReference type="Proteomes" id="UP000192578"/>
    </source>
</evidence>
<comment type="caution">
    <text evidence="1">The sequence shown here is derived from an EMBL/GenBank/DDBJ whole genome shotgun (WGS) entry which is preliminary data.</text>
</comment>